<evidence type="ECO:0000256" key="7">
    <source>
        <dbReference type="ARBA" id="ARBA00023270"/>
    </source>
</evidence>
<dbReference type="InterPro" id="IPR031337">
    <property type="entry name" value="KDPG/KHG_AS_1"/>
</dbReference>
<comment type="subunit">
    <text evidence="4">Homotrimer.</text>
</comment>
<sequence length="220" mass="22980">MLSIMVEDVTSVHHPEQFIARARLLPVVVLQDAADAEPLAAALTEGGLRSVEVTFRTDAAAEAIRIMAENPDLLVGAGTVVTPAQVDAAVAAGARFVVSPGFSPRVVGYCQELGLPVYPGAATATEIQMALDAGLEIVKFFPAEQLGGAKMIKALAAPFRSVRFIPTGGVNTVNLPDYLALPSVFAVGGTWMVAPDLIAAGKWDEVTRLTALAVETTGRQ</sequence>
<keyword evidence="8" id="KW-0119">Carbohydrate metabolism</keyword>
<gene>
    <name evidence="9" type="ORF">Prum_053580</name>
</gene>
<evidence type="ECO:0000256" key="8">
    <source>
        <dbReference type="ARBA" id="ARBA00023277"/>
    </source>
</evidence>
<keyword evidence="6" id="KW-0456">Lyase</keyword>
<accession>A0A6V8LCD2</accession>
<protein>
    <recommendedName>
        <fullName evidence="5">2-dehydro-3-deoxy-phosphogluconate aldolase</fullName>
        <ecNumber evidence="5">4.1.2.14</ecNumber>
    </recommendedName>
</protein>
<dbReference type="PROSITE" id="PS00160">
    <property type="entry name" value="ALDOLASE_KDPG_KHG_2"/>
    <property type="match status" value="1"/>
</dbReference>
<dbReference type="PANTHER" id="PTHR30246:SF1">
    <property type="entry name" value="2-DEHYDRO-3-DEOXY-6-PHOSPHOGALACTONATE ALDOLASE-RELATED"/>
    <property type="match status" value="1"/>
</dbReference>
<dbReference type="GO" id="GO:0008675">
    <property type="term" value="F:2-dehydro-3-deoxy-phosphogluconate aldolase activity"/>
    <property type="evidence" value="ECO:0007669"/>
    <property type="project" value="UniProtKB-EC"/>
</dbReference>
<dbReference type="InterPro" id="IPR013785">
    <property type="entry name" value="Aldolase_TIM"/>
</dbReference>
<evidence type="ECO:0000256" key="2">
    <source>
        <dbReference type="ARBA" id="ARBA00004736"/>
    </source>
</evidence>
<organism evidence="9 10">
    <name type="scientific">Phytohabitans rumicis</name>
    <dbReference type="NCBI Taxonomy" id="1076125"/>
    <lineage>
        <taxon>Bacteria</taxon>
        <taxon>Bacillati</taxon>
        <taxon>Actinomycetota</taxon>
        <taxon>Actinomycetes</taxon>
        <taxon>Micromonosporales</taxon>
        <taxon>Micromonosporaceae</taxon>
    </lineage>
</organism>
<comment type="pathway">
    <text evidence="2">Carbohydrate acid metabolism; 2-dehydro-3-deoxy-D-gluconate degradation; D-glyceraldehyde 3-phosphate and pyruvate from 2-dehydro-3-deoxy-D-gluconate: step 2/2.</text>
</comment>
<dbReference type="EC" id="4.1.2.14" evidence="5"/>
<evidence type="ECO:0000256" key="6">
    <source>
        <dbReference type="ARBA" id="ARBA00023239"/>
    </source>
</evidence>
<dbReference type="Proteomes" id="UP000482960">
    <property type="component" value="Unassembled WGS sequence"/>
</dbReference>
<dbReference type="PROSITE" id="PS00159">
    <property type="entry name" value="ALDOLASE_KDPG_KHG_1"/>
    <property type="match status" value="1"/>
</dbReference>
<proteinExistence type="inferred from homology"/>
<name>A0A6V8LCD2_9ACTN</name>
<comment type="catalytic activity">
    <reaction evidence="1">
        <text>2-dehydro-3-deoxy-6-phospho-D-gluconate = D-glyceraldehyde 3-phosphate + pyruvate</text>
        <dbReference type="Rhea" id="RHEA:17089"/>
        <dbReference type="ChEBI" id="CHEBI:15361"/>
        <dbReference type="ChEBI" id="CHEBI:57569"/>
        <dbReference type="ChEBI" id="CHEBI:59776"/>
        <dbReference type="EC" id="4.1.2.14"/>
    </reaction>
</comment>
<comment type="similarity">
    <text evidence="3">Belongs to the KHG/KDPG aldolase family.</text>
</comment>
<dbReference type="EMBL" id="BLPG01000001">
    <property type="protein sequence ID" value="GFJ91716.1"/>
    <property type="molecule type" value="Genomic_DNA"/>
</dbReference>
<keyword evidence="7" id="KW-0704">Schiff base</keyword>
<evidence type="ECO:0000256" key="3">
    <source>
        <dbReference type="ARBA" id="ARBA00006906"/>
    </source>
</evidence>
<dbReference type="NCBIfam" id="TIGR01182">
    <property type="entry name" value="eda"/>
    <property type="match status" value="1"/>
</dbReference>
<dbReference type="CDD" id="cd00452">
    <property type="entry name" value="KDPG_aldolase"/>
    <property type="match status" value="1"/>
</dbReference>
<dbReference type="Pfam" id="PF01081">
    <property type="entry name" value="Aldolase"/>
    <property type="match status" value="1"/>
</dbReference>
<dbReference type="InterPro" id="IPR000887">
    <property type="entry name" value="Aldlse_KDPG_KHG"/>
</dbReference>
<evidence type="ECO:0000256" key="4">
    <source>
        <dbReference type="ARBA" id="ARBA00011233"/>
    </source>
</evidence>
<dbReference type="PANTHER" id="PTHR30246">
    <property type="entry name" value="2-KETO-3-DEOXY-6-PHOSPHOGLUCONATE ALDOLASE"/>
    <property type="match status" value="1"/>
</dbReference>
<evidence type="ECO:0000256" key="1">
    <source>
        <dbReference type="ARBA" id="ARBA00000654"/>
    </source>
</evidence>
<evidence type="ECO:0000256" key="5">
    <source>
        <dbReference type="ARBA" id="ARBA00013063"/>
    </source>
</evidence>
<evidence type="ECO:0000313" key="10">
    <source>
        <dbReference type="Proteomes" id="UP000482960"/>
    </source>
</evidence>
<reference evidence="9 10" key="1">
    <citation type="submission" date="2020-03" db="EMBL/GenBank/DDBJ databases">
        <title>Whole genome shotgun sequence of Phytohabitans rumicis NBRC 108638.</title>
        <authorList>
            <person name="Komaki H."/>
            <person name="Tamura T."/>
        </authorList>
    </citation>
    <scope>NUCLEOTIDE SEQUENCE [LARGE SCALE GENOMIC DNA]</scope>
    <source>
        <strain evidence="9 10">NBRC 108638</strain>
    </source>
</reference>
<dbReference type="AlphaFoldDB" id="A0A6V8LCD2"/>
<dbReference type="Gene3D" id="3.20.20.70">
    <property type="entry name" value="Aldolase class I"/>
    <property type="match status" value="1"/>
</dbReference>
<evidence type="ECO:0000313" key="9">
    <source>
        <dbReference type="EMBL" id="GFJ91716.1"/>
    </source>
</evidence>
<dbReference type="NCBIfam" id="NF004325">
    <property type="entry name" value="PRK05718.1"/>
    <property type="match status" value="1"/>
</dbReference>
<keyword evidence="10" id="KW-1185">Reference proteome</keyword>
<comment type="caution">
    <text evidence="9">The sequence shown here is derived from an EMBL/GenBank/DDBJ whole genome shotgun (WGS) entry which is preliminary data.</text>
</comment>
<reference evidence="9 10" key="2">
    <citation type="submission" date="2020-03" db="EMBL/GenBank/DDBJ databases">
        <authorList>
            <person name="Ichikawa N."/>
            <person name="Kimura A."/>
            <person name="Kitahashi Y."/>
            <person name="Uohara A."/>
        </authorList>
    </citation>
    <scope>NUCLEOTIDE SEQUENCE [LARGE SCALE GENOMIC DNA]</scope>
    <source>
        <strain evidence="9 10">NBRC 108638</strain>
    </source>
</reference>
<dbReference type="SUPFAM" id="SSF51569">
    <property type="entry name" value="Aldolase"/>
    <property type="match status" value="1"/>
</dbReference>
<dbReference type="InterPro" id="IPR031338">
    <property type="entry name" value="KDPG/KHG_AS_2"/>
</dbReference>